<dbReference type="InterPro" id="IPR025201">
    <property type="entry name" value="KdpD_TM"/>
</dbReference>
<keyword evidence="11" id="KW-0902">Two-component regulatory system</keyword>
<dbReference type="InterPro" id="IPR004358">
    <property type="entry name" value="Sig_transdc_His_kin-like_C"/>
</dbReference>
<dbReference type="InterPro" id="IPR003661">
    <property type="entry name" value="HisK_dim/P_dom"/>
</dbReference>
<evidence type="ECO:0000256" key="6">
    <source>
        <dbReference type="ARBA" id="ARBA00022692"/>
    </source>
</evidence>
<dbReference type="CDD" id="cd00082">
    <property type="entry name" value="HisKA"/>
    <property type="match status" value="1"/>
</dbReference>
<evidence type="ECO:0000259" key="15">
    <source>
        <dbReference type="PROSITE" id="PS50109"/>
    </source>
</evidence>
<dbReference type="GO" id="GO:0005524">
    <property type="term" value="F:ATP binding"/>
    <property type="evidence" value="ECO:0007669"/>
    <property type="project" value="UniProtKB-KW"/>
</dbReference>
<dbReference type="PANTHER" id="PTHR45569:SF1">
    <property type="entry name" value="SENSOR PROTEIN KDPD"/>
    <property type="match status" value="1"/>
</dbReference>
<dbReference type="SMART" id="SM00387">
    <property type="entry name" value="HATPase_c"/>
    <property type="match status" value="1"/>
</dbReference>
<keyword evidence="9" id="KW-0067">ATP-binding</keyword>
<keyword evidence="12 14" id="KW-0472">Membrane</keyword>
<dbReference type="CDD" id="cd00075">
    <property type="entry name" value="HATPase"/>
    <property type="match status" value="1"/>
</dbReference>
<evidence type="ECO:0000256" key="7">
    <source>
        <dbReference type="ARBA" id="ARBA00022741"/>
    </source>
</evidence>
<dbReference type="Gene3D" id="1.10.287.130">
    <property type="match status" value="1"/>
</dbReference>
<evidence type="ECO:0000256" key="12">
    <source>
        <dbReference type="ARBA" id="ARBA00023136"/>
    </source>
</evidence>
<dbReference type="InterPro" id="IPR005467">
    <property type="entry name" value="His_kinase_dom"/>
</dbReference>
<dbReference type="AlphaFoldDB" id="A0AB33V8C2"/>
<dbReference type="InterPro" id="IPR027417">
    <property type="entry name" value="P-loop_NTPase"/>
</dbReference>
<evidence type="ECO:0000256" key="14">
    <source>
        <dbReference type="SAM" id="Phobius"/>
    </source>
</evidence>
<keyword evidence="7" id="KW-0547">Nucleotide-binding</keyword>
<dbReference type="PROSITE" id="PS50109">
    <property type="entry name" value="HIS_KIN"/>
    <property type="match status" value="1"/>
</dbReference>
<gene>
    <name evidence="16" type="ORF">RRSL_01448</name>
</gene>
<sequence length="957" mass="103389">MHRQGKPRPPWSQKNTQNNPMDETRPNPDTLLAELHSGEQKAARGKLRIYFGASAGVGKTYAMLSAAKAARAEGIDVVVGLVETHGRAETAALVDGLEPLPTRRVEYRGRTLPEFDLDAALARKPALILVDELAHSNVAGSRHPKRWQDIEDLLAVGIDVWTTVNVQHLDSLNEAVGSITGIRVWETVPDAVFDSAAEVILVDLPADELLRRLAEGKVYMPEQAQHAARNFFRKGNLIALRELALRRTADRVDDDVQAYRRARRIENVWRTRETLVACLDPQGDGEQVIRSAARLAAQLECDWHAVAVVMPHLRAVDARTERLHALLKMAEDAGAKVETLAGTNAVEAITGYIRRHNITKAVVGRPPARRWRTARAIVVALRLAIGLERRLPSGDFAESLARHCPEVDVIRAAADPARVQLPPRAAAIGRADVRDTAQRAAAEADGTWLRPAYLAACVYVGAATLLSSLVRPVFDLANIVMLFLAAVVAVAMRHGRGPAALASVLSVALFDFFFVPPRYSFAVSDVQYLLTFAVMLAIGLLVGQLTAGLREQAEVAVQREAAARALYEAARELSAALTLDQIVSIGGRFVNATFGGRCAFFFLGPDGRLGAAQVAKPEGAPDAPSGMPNLDRVLADWTYQHGQPAGTGTHTLPSGSVLYLPLKAPMAIRGVLAVEPETFQVLAQPDNRRQIDACATLIAIAIERVHYVEIAQDALVRIESERLRNSLLAAVSHDLRTPLTGLVGMAETLLRTPPPLSPLQAEAAEAIGEQARRMRVMVTNLLDMARLQNHDIKLRLEWQSIEELVGAALKGTPLPAHTVVVDDLADLPLQRCDGPLMERVLSNLLENAGKFAPAGTEVRLSAGVVHDTVRGDEMHVRVRDHGPGVPAGAERVIFEKFTRGDKESATGGVGLGLAVCEAIVSAHGGRIWVETPADGGACFVVALPASEQPVVEDDIPV</sequence>
<evidence type="ECO:0000256" key="4">
    <source>
        <dbReference type="ARBA" id="ARBA00022553"/>
    </source>
</evidence>
<dbReference type="InterPro" id="IPR038318">
    <property type="entry name" value="KdpD_sf"/>
</dbReference>
<dbReference type="Pfam" id="PF02702">
    <property type="entry name" value="KdpD"/>
    <property type="match status" value="1"/>
</dbReference>
<comment type="catalytic activity">
    <reaction evidence="1">
        <text>ATP + protein L-histidine = ADP + protein N-phospho-L-histidine.</text>
        <dbReference type="EC" id="2.7.13.3"/>
    </reaction>
</comment>
<dbReference type="InterPro" id="IPR003594">
    <property type="entry name" value="HATPase_dom"/>
</dbReference>
<feature type="compositionally biased region" description="Polar residues" evidence="13">
    <location>
        <begin position="12"/>
        <end position="21"/>
    </location>
</feature>
<proteinExistence type="predicted"/>
<feature type="domain" description="Histidine kinase" evidence="15">
    <location>
        <begin position="730"/>
        <end position="947"/>
    </location>
</feature>
<dbReference type="Pfam" id="PF00512">
    <property type="entry name" value="HisKA"/>
    <property type="match status" value="1"/>
</dbReference>
<feature type="transmembrane region" description="Helical" evidence="14">
    <location>
        <begin position="499"/>
        <end position="516"/>
    </location>
</feature>
<dbReference type="GO" id="GO:0005737">
    <property type="term" value="C:cytoplasm"/>
    <property type="evidence" value="ECO:0007669"/>
    <property type="project" value="UniProtKB-ARBA"/>
</dbReference>
<comment type="caution">
    <text evidence="16">The sequence shown here is derived from an EMBL/GenBank/DDBJ whole genome shotgun (WGS) entry which is preliminary data.</text>
</comment>
<keyword evidence="5 16" id="KW-0808">Transferase</keyword>
<evidence type="ECO:0000256" key="10">
    <source>
        <dbReference type="ARBA" id="ARBA00022989"/>
    </source>
</evidence>
<dbReference type="EC" id="2.7.13.3" evidence="3"/>
<dbReference type="InterPro" id="IPR014729">
    <property type="entry name" value="Rossmann-like_a/b/a_fold"/>
</dbReference>
<dbReference type="Pfam" id="PF13492">
    <property type="entry name" value="GAF_3"/>
    <property type="match status" value="1"/>
</dbReference>
<evidence type="ECO:0000256" key="5">
    <source>
        <dbReference type="ARBA" id="ARBA00022679"/>
    </source>
</evidence>
<feature type="region of interest" description="Disordered" evidence="13">
    <location>
        <begin position="1"/>
        <end position="30"/>
    </location>
</feature>
<keyword evidence="10 14" id="KW-1133">Transmembrane helix</keyword>
<dbReference type="Gene3D" id="3.30.565.10">
    <property type="entry name" value="Histidine kinase-like ATPase, C-terminal domain"/>
    <property type="match status" value="1"/>
</dbReference>
<feature type="transmembrane region" description="Helical" evidence="14">
    <location>
        <begin position="528"/>
        <end position="549"/>
    </location>
</feature>
<dbReference type="SUPFAM" id="SSF52402">
    <property type="entry name" value="Adenine nucleotide alpha hydrolases-like"/>
    <property type="match status" value="1"/>
</dbReference>
<dbReference type="SUPFAM" id="SSF47384">
    <property type="entry name" value="Homodimeric domain of signal transducing histidine kinase"/>
    <property type="match status" value="1"/>
</dbReference>
<dbReference type="GO" id="GO:0000155">
    <property type="term" value="F:phosphorelay sensor kinase activity"/>
    <property type="evidence" value="ECO:0007669"/>
    <property type="project" value="InterPro"/>
</dbReference>
<dbReference type="SMART" id="SM00388">
    <property type="entry name" value="HisKA"/>
    <property type="match status" value="1"/>
</dbReference>
<evidence type="ECO:0000256" key="2">
    <source>
        <dbReference type="ARBA" id="ARBA00004141"/>
    </source>
</evidence>
<dbReference type="Pfam" id="PF13493">
    <property type="entry name" value="DUF4118"/>
    <property type="match status" value="1"/>
</dbReference>
<dbReference type="Gene3D" id="3.40.50.620">
    <property type="entry name" value="HUPs"/>
    <property type="match status" value="1"/>
</dbReference>
<accession>A0AB33V8C2</accession>
<protein>
    <recommendedName>
        <fullName evidence="3">histidine kinase</fullName>
        <ecNumber evidence="3">2.7.13.3</ecNumber>
    </recommendedName>
</protein>
<evidence type="ECO:0000256" key="9">
    <source>
        <dbReference type="ARBA" id="ARBA00022840"/>
    </source>
</evidence>
<dbReference type="FunFam" id="3.40.50.300:FF:000483">
    <property type="entry name" value="Sensor histidine kinase KdpD"/>
    <property type="match status" value="1"/>
</dbReference>
<dbReference type="EMBL" id="AAKL01000061">
    <property type="protein sequence ID" value="EAP71221.1"/>
    <property type="molecule type" value="Genomic_DNA"/>
</dbReference>
<evidence type="ECO:0000313" key="17">
    <source>
        <dbReference type="Proteomes" id="UP000005933"/>
    </source>
</evidence>
<dbReference type="InterPro" id="IPR036890">
    <property type="entry name" value="HATPase_C_sf"/>
</dbReference>
<dbReference type="Pfam" id="PF02518">
    <property type="entry name" value="HATPase_c"/>
    <property type="match status" value="1"/>
</dbReference>
<dbReference type="Gene3D" id="3.30.450.40">
    <property type="match status" value="1"/>
</dbReference>
<dbReference type="PRINTS" id="PR00344">
    <property type="entry name" value="BCTRLSENSOR"/>
</dbReference>
<evidence type="ECO:0000313" key="16">
    <source>
        <dbReference type="EMBL" id="EAP71221.1"/>
    </source>
</evidence>
<organism evidence="16 17">
    <name type="scientific">Ralstonia solanacearum (strain UW551)</name>
    <dbReference type="NCBI Taxonomy" id="342110"/>
    <lineage>
        <taxon>Bacteria</taxon>
        <taxon>Pseudomonadati</taxon>
        <taxon>Pseudomonadota</taxon>
        <taxon>Betaproteobacteria</taxon>
        <taxon>Burkholderiales</taxon>
        <taxon>Burkholderiaceae</taxon>
        <taxon>Ralstonia</taxon>
        <taxon>Ralstonia solanacearum species complex</taxon>
    </lineage>
</organism>
<feature type="transmembrane region" description="Helical" evidence="14">
    <location>
        <begin position="452"/>
        <end position="470"/>
    </location>
</feature>
<dbReference type="Gene3D" id="3.40.50.300">
    <property type="entry name" value="P-loop containing nucleotide triphosphate hydrolases"/>
    <property type="match status" value="1"/>
</dbReference>
<dbReference type="SUPFAM" id="SSF55781">
    <property type="entry name" value="GAF domain-like"/>
    <property type="match status" value="1"/>
</dbReference>
<dbReference type="PANTHER" id="PTHR45569">
    <property type="entry name" value="SENSOR PROTEIN KDPD"/>
    <property type="match status" value="1"/>
</dbReference>
<dbReference type="GO" id="GO:0005886">
    <property type="term" value="C:plasma membrane"/>
    <property type="evidence" value="ECO:0007669"/>
    <property type="project" value="TreeGrafter"/>
</dbReference>
<comment type="subcellular location">
    <subcellularLocation>
        <location evidence="2">Membrane</location>
        <topology evidence="2">Multi-pass membrane protein</topology>
    </subcellularLocation>
</comment>
<dbReference type="SUPFAM" id="SSF55874">
    <property type="entry name" value="ATPase domain of HSP90 chaperone/DNA topoisomerase II/histidine kinase"/>
    <property type="match status" value="1"/>
</dbReference>
<dbReference type="InterPro" id="IPR036097">
    <property type="entry name" value="HisK_dim/P_sf"/>
</dbReference>
<evidence type="ECO:0000256" key="13">
    <source>
        <dbReference type="SAM" id="MobiDB-lite"/>
    </source>
</evidence>
<name>A0AB33V8C2_RALSU</name>
<dbReference type="InterPro" id="IPR052023">
    <property type="entry name" value="Histidine_kinase_KdpD"/>
</dbReference>
<keyword evidence="6 14" id="KW-0812">Transmembrane</keyword>
<feature type="transmembrane region" description="Helical" evidence="14">
    <location>
        <begin position="476"/>
        <end position="492"/>
    </location>
</feature>
<dbReference type="InterPro" id="IPR029016">
    <property type="entry name" value="GAF-like_dom_sf"/>
</dbReference>
<reference evidence="16 17" key="1">
    <citation type="journal article" date="2006" name="Mol. Plant Microbe Interact.">
        <title>Identification of open reading frames unique to a select agent: Ralstonia solanacearum race 3 biovar 2.</title>
        <authorList>
            <person name="Gabriel D.W."/>
            <person name="Allen C."/>
            <person name="Schell M."/>
            <person name="Denny T.P."/>
            <person name="Greenberg J.T."/>
            <person name="Duan Y.P."/>
            <person name="Flores-Cruz Z."/>
            <person name="Huang Q."/>
            <person name="Clifford J.M."/>
            <person name="Presting G."/>
            <person name="Gonzalez E.T."/>
            <person name="Reddy J."/>
            <person name="Elphinstone J."/>
            <person name="Swanson J."/>
            <person name="Yao J."/>
            <person name="Mulholland V."/>
            <person name="Liu L."/>
            <person name="Farmerie W."/>
            <person name="Patnaikuni M."/>
            <person name="Balogh B."/>
            <person name="Norman D."/>
            <person name="Alvarez A."/>
            <person name="Castillo J.A."/>
            <person name="Jones J."/>
            <person name="Saddler G."/>
            <person name="Walunas T."/>
            <person name="Zhukov A."/>
            <person name="Mikhailova N."/>
        </authorList>
    </citation>
    <scope>NUCLEOTIDE SEQUENCE [LARGE SCALE GENOMIC DNA]</scope>
    <source>
        <strain evidence="16 17">UW551</strain>
    </source>
</reference>
<evidence type="ECO:0000256" key="1">
    <source>
        <dbReference type="ARBA" id="ARBA00000085"/>
    </source>
</evidence>
<evidence type="ECO:0000256" key="8">
    <source>
        <dbReference type="ARBA" id="ARBA00022777"/>
    </source>
</evidence>
<evidence type="ECO:0000256" key="3">
    <source>
        <dbReference type="ARBA" id="ARBA00012438"/>
    </source>
</evidence>
<evidence type="ECO:0000256" key="11">
    <source>
        <dbReference type="ARBA" id="ARBA00023012"/>
    </source>
</evidence>
<dbReference type="InterPro" id="IPR003852">
    <property type="entry name" value="Sig_transdc_His_kinase_KdpD_N"/>
</dbReference>
<keyword evidence="8" id="KW-0418">Kinase</keyword>
<keyword evidence="4" id="KW-0597">Phosphoprotein</keyword>
<dbReference type="Gene3D" id="1.20.120.620">
    <property type="entry name" value="Backbone structure of the membrane domain of e. Coli histidine kinase receptor kdpd"/>
    <property type="match status" value="1"/>
</dbReference>
<dbReference type="InterPro" id="IPR003018">
    <property type="entry name" value="GAF"/>
</dbReference>
<dbReference type="Proteomes" id="UP000005933">
    <property type="component" value="Unassembled WGS sequence"/>
</dbReference>